<dbReference type="SUPFAM" id="SSF111331">
    <property type="entry name" value="NAD kinase/diacylglycerol kinase-like"/>
    <property type="match status" value="1"/>
</dbReference>
<keyword evidence="9" id="KW-0460">Magnesium</keyword>
<accession>A0ABT4CVA1</accession>
<keyword evidence="5" id="KW-0479">Metal-binding</keyword>
<evidence type="ECO:0000256" key="9">
    <source>
        <dbReference type="ARBA" id="ARBA00022842"/>
    </source>
</evidence>
<evidence type="ECO:0000256" key="8">
    <source>
        <dbReference type="ARBA" id="ARBA00022840"/>
    </source>
</evidence>
<comment type="similarity">
    <text evidence="2">Belongs to the diacylglycerol/lipid kinase family.</text>
</comment>
<dbReference type="Pfam" id="PF00781">
    <property type="entry name" value="DAGK_cat"/>
    <property type="match status" value="1"/>
</dbReference>
<keyword evidence="4" id="KW-0808">Transferase</keyword>
<evidence type="ECO:0000256" key="4">
    <source>
        <dbReference type="ARBA" id="ARBA00022679"/>
    </source>
</evidence>
<feature type="transmembrane region" description="Helical" evidence="13">
    <location>
        <begin position="151"/>
        <end position="171"/>
    </location>
</feature>
<keyword evidence="10" id="KW-0443">Lipid metabolism</keyword>
<feature type="domain" description="DAGKc" evidence="14">
    <location>
        <begin position="1"/>
        <end position="128"/>
    </location>
</feature>
<dbReference type="Gene3D" id="2.60.200.40">
    <property type="match status" value="1"/>
</dbReference>
<gene>
    <name evidence="15" type="ORF">OW763_00890</name>
</gene>
<keyword evidence="7 15" id="KW-0418">Kinase</keyword>
<evidence type="ECO:0000256" key="13">
    <source>
        <dbReference type="SAM" id="Phobius"/>
    </source>
</evidence>
<evidence type="ECO:0000313" key="16">
    <source>
        <dbReference type="Proteomes" id="UP001078443"/>
    </source>
</evidence>
<evidence type="ECO:0000256" key="5">
    <source>
        <dbReference type="ARBA" id="ARBA00022723"/>
    </source>
</evidence>
<dbReference type="GO" id="GO:0016301">
    <property type="term" value="F:kinase activity"/>
    <property type="evidence" value="ECO:0007669"/>
    <property type="project" value="UniProtKB-KW"/>
</dbReference>
<dbReference type="SMART" id="SM00046">
    <property type="entry name" value="DAGKc"/>
    <property type="match status" value="1"/>
</dbReference>
<evidence type="ECO:0000256" key="11">
    <source>
        <dbReference type="ARBA" id="ARBA00023209"/>
    </source>
</evidence>
<evidence type="ECO:0000256" key="10">
    <source>
        <dbReference type="ARBA" id="ARBA00023098"/>
    </source>
</evidence>
<dbReference type="Gene3D" id="3.40.50.10330">
    <property type="entry name" value="Probable inorganic polyphosphate/atp-NAD kinase, domain 1"/>
    <property type="match status" value="1"/>
</dbReference>
<dbReference type="InterPro" id="IPR017438">
    <property type="entry name" value="ATP-NAD_kinase_N"/>
</dbReference>
<dbReference type="PANTHER" id="PTHR12358">
    <property type="entry name" value="SPHINGOSINE KINASE"/>
    <property type="match status" value="1"/>
</dbReference>
<dbReference type="InterPro" id="IPR001206">
    <property type="entry name" value="Diacylglycerol_kinase_cat_dom"/>
</dbReference>
<protein>
    <submittedName>
        <fullName evidence="15">Diacylglycerol kinase family lipid kinase</fullName>
    </submittedName>
</protein>
<keyword evidence="3" id="KW-0444">Lipid biosynthesis</keyword>
<comment type="cofactor">
    <cofactor evidence="1">
        <name>Mg(2+)</name>
        <dbReference type="ChEBI" id="CHEBI:18420"/>
    </cofactor>
</comment>
<comment type="caution">
    <text evidence="15">The sequence shown here is derived from an EMBL/GenBank/DDBJ whole genome shotgun (WGS) entry which is preliminary data.</text>
</comment>
<evidence type="ECO:0000256" key="6">
    <source>
        <dbReference type="ARBA" id="ARBA00022741"/>
    </source>
</evidence>
<keyword evidence="16" id="KW-1185">Reference proteome</keyword>
<dbReference type="InterPro" id="IPR050187">
    <property type="entry name" value="Lipid_Phosphate_FormReg"/>
</dbReference>
<evidence type="ECO:0000313" key="15">
    <source>
        <dbReference type="EMBL" id="MCY6482910.1"/>
    </source>
</evidence>
<dbReference type="InterPro" id="IPR005218">
    <property type="entry name" value="Diacylglycerol/lipid_kinase"/>
</dbReference>
<dbReference type="InterPro" id="IPR016064">
    <property type="entry name" value="NAD/diacylglycerol_kinase_sf"/>
</dbReference>
<dbReference type="EMBL" id="JAPQER010000001">
    <property type="protein sequence ID" value="MCY6482910.1"/>
    <property type="molecule type" value="Genomic_DNA"/>
</dbReference>
<evidence type="ECO:0000256" key="1">
    <source>
        <dbReference type="ARBA" id="ARBA00001946"/>
    </source>
</evidence>
<evidence type="ECO:0000256" key="12">
    <source>
        <dbReference type="ARBA" id="ARBA00023264"/>
    </source>
</evidence>
<dbReference type="Pfam" id="PF19279">
    <property type="entry name" value="YegS_C"/>
    <property type="match status" value="1"/>
</dbReference>
<dbReference type="Proteomes" id="UP001078443">
    <property type="component" value="Unassembled WGS sequence"/>
</dbReference>
<name>A0ABT4CVA1_9CLOT</name>
<evidence type="ECO:0000256" key="7">
    <source>
        <dbReference type="ARBA" id="ARBA00022777"/>
    </source>
</evidence>
<dbReference type="RefSeq" id="WP_268039178.1">
    <property type="nucleotide sequence ID" value="NZ_JAPQER010000001.1"/>
</dbReference>
<proteinExistence type="inferred from homology"/>
<organism evidence="15 16">
    <name type="scientific">Clostridium aestuarii</name>
    <dbReference type="NCBI Taxonomy" id="338193"/>
    <lineage>
        <taxon>Bacteria</taxon>
        <taxon>Bacillati</taxon>
        <taxon>Bacillota</taxon>
        <taxon>Clostridia</taxon>
        <taxon>Eubacteriales</taxon>
        <taxon>Clostridiaceae</taxon>
        <taxon>Clostridium</taxon>
    </lineage>
</organism>
<reference evidence="15" key="1">
    <citation type="submission" date="2022-12" db="EMBL/GenBank/DDBJ databases">
        <authorList>
            <person name="Wang J."/>
        </authorList>
    </citation>
    <scope>NUCLEOTIDE SEQUENCE</scope>
    <source>
        <strain evidence="15">HY-45-18</strain>
    </source>
</reference>
<dbReference type="InterPro" id="IPR045540">
    <property type="entry name" value="YegS/DAGK_C"/>
</dbReference>
<evidence type="ECO:0000256" key="2">
    <source>
        <dbReference type="ARBA" id="ARBA00005983"/>
    </source>
</evidence>
<keyword evidence="6" id="KW-0547">Nucleotide-binding</keyword>
<evidence type="ECO:0000256" key="3">
    <source>
        <dbReference type="ARBA" id="ARBA00022516"/>
    </source>
</evidence>
<keyword evidence="13" id="KW-0472">Membrane</keyword>
<keyword evidence="8" id="KW-0067">ATP-binding</keyword>
<keyword evidence="11" id="KW-0594">Phospholipid biosynthesis</keyword>
<dbReference type="NCBIfam" id="TIGR00147">
    <property type="entry name" value="YegS/Rv2252/BmrU family lipid kinase"/>
    <property type="match status" value="1"/>
</dbReference>
<keyword evidence="12" id="KW-1208">Phospholipid metabolism</keyword>
<keyword evidence="13" id="KW-0812">Transmembrane</keyword>
<evidence type="ECO:0000259" key="14">
    <source>
        <dbReference type="PROSITE" id="PS50146"/>
    </source>
</evidence>
<dbReference type="PROSITE" id="PS50146">
    <property type="entry name" value="DAGK"/>
    <property type="match status" value="1"/>
</dbReference>
<dbReference type="PANTHER" id="PTHR12358:SF106">
    <property type="entry name" value="LIPID KINASE YEGS"/>
    <property type="match status" value="1"/>
</dbReference>
<keyword evidence="13" id="KW-1133">Transmembrane helix</keyword>
<sequence length="292" mass="32612">MKHLFIINPKAGKGKASEIIPEIKNIFKEIDEEFIIEITERQGHATELVRNYVNKEDYRVYSVGGDGTLNEVLNGMVNSNSCLAVIPSGSGNDFVRSINKGTSVKEILKSTIFGKTEMLDLAKINDRYFINISSVGIDAEVTNNARKLKTFPFISGGVAYILSIFMTIFTYKYKHIKLKIDDKEIKSQITLLAIANGKYYGGGMKVSPYADLQDGILDICVIDKLSKMKILVLFPKLMKGKHSDIKEVSFYKGKKITLISEKGILVNIDGELIKVQQIDLQIIPKSIKVIIP</sequence>